<evidence type="ECO:0000256" key="1">
    <source>
        <dbReference type="SAM" id="MobiDB-lite"/>
    </source>
</evidence>
<feature type="compositionally biased region" description="Polar residues" evidence="1">
    <location>
        <begin position="11"/>
        <end position="26"/>
    </location>
</feature>
<feature type="region of interest" description="Disordered" evidence="1">
    <location>
        <begin position="1"/>
        <end position="34"/>
    </location>
</feature>
<accession>A0A077M279</accession>
<protein>
    <submittedName>
        <fullName evidence="2">Uncharacterized protein</fullName>
    </submittedName>
</protein>
<sequence length="69" mass="7613">MAPLTAPSLVDRTTSPIGHGPATSTEAKPYLMRDSRPVVTTPSAWHEYEAHESRALWAPDEAAAGRRRW</sequence>
<proteinExistence type="predicted"/>
<evidence type="ECO:0000313" key="3">
    <source>
        <dbReference type="Proteomes" id="UP000035721"/>
    </source>
</evidence>
<comment type="caution">
    <text evidence="2">The sequence shown here is derived from an EMBL/GenBank/DDBJ whole genome shotgun (WGS) entry which is preliminary data.</text>
</comment>
<organism evidence="2 3">
    <name type="scientific">Nostocoides japonicum T1-X7</name>
    <dbReference type="NCBI Taxonomy" id="1194083"/>
    <lineage>
        <taxon>Bacteria</taxon>
        <taxon>Bacillati</taxon>
        <taxon>Actinomycetota</taxon>
        <taxon>Actinomycetes</taxon>
        <taxon>Micrococcales</taxon>
        <taxon>Intrasporangiaceae</taxon>
        <taxon>Nostocoides</taxon>
    </lineage>
</organism>
<evidence type="ECO:0000313" key="2">
    <source>
        <dbReference type="EMBL" id="CCH78295.1"/>
    </source>
</evidence>
<keyword evidence="3" id="KW-1185">Reference proteome</keyword>
<dbReference type="EMBL" id="CAJB01000190">
    <property type="protein sequence ID" value="CCH78295.1"/>
    <property type="molecule type" value="Genomic_DNA"/>
</dbReference>
<gene>
    <name evidence="2" type="ORF">BN12_270021</name>
</gene>
<name>A0A077M279_9MICO</name>
<dbReference type="Proteomes" id="UP000035721">
    <property type="component" value="Unassembled WGS sequence"/>
</dbReference>
<reference evidence="2 3" key="1">
    <citation type="journal article" date="2013" name="ISME J.">
        <title>A metabolic model for members of the genus Tetrasphaera involved in enhanced biological phosphorus removal.</title>
        <authorList>
            <person name="Kristiansen R."/>
            <person name="Nguyen H.T.T."/>
            <person name="Saunders A.M."/>
            <person name="Nielsen J.L."/>
            <person name="Wimmer R."/>
            <person name="Le V.Q."/>
            <person name="McIlroy S.J."/>
            <person name="Petrovski S."/>
            <person name="Seviour R.J."/>
            <person name="Calteau A."/>
            <person name="Nielsen K.L."/>
            <person name="Nielsen P.H."/>
        </authorList>
    </citation>
    <scope>NUCLEOTIDE SEQUENCE [LARGE SCALE GENOMIC DNA]</scope>
    <source>
        <strain evidence="2 3">T1-X7</strain>
    </source>
</reference>
<dbReference type="AlphaFoldDB" id="A0A077M279"/>